<proteinExistence type="predicted"/>
<sequence length="468" mass="53017">MRNKIMELCKDYTDLTDEDIQILIEYDEKIGSIALLTSNDIFIDALTSNHKDSVVLAWAKPEKKSLYNKSVVGDLAYSENEPGVYKTITTGKVSRAISGVSQEGVPIAQTVVPIRNRNKIIGVLIMERDITREIEQEQEVNVLKETVEFLKKSLMELNIVESYFADWFNNGIFVLNSECRIIYVNKAAHDLYIREENKEPMGNDLSKLLGTFRDLNDMLSKISSPTEIGLRDEVYNLHIHPIGIQDELEGAVIIAQDMTELRIKEREIQGKDMLIREIHHRVKNNLQNIAAILQLQMRRTNSEEARTSFQASISRIMSIAAAQNVFSRQNIDTVKLKELLGYVMNTTLESYKFEYQNILAAVEGRNVEISSSQAIPVALIANEVVSNAMKHGIKGDETGEIRININENENMVIMEFYDSGKNDLNYDSRNENKLGLQIVKALSTEQLDGTFTLSKVNGETKAEVIFTK</sequence>
<organism evidence="1 2">
    <name type="scientific">Anoxybacterium hadale</name>
    <dbReference type="NCBI Taxonomy" id="3408580"/>
    <lineage>
        <taxon>Bacteria</taxon>
        <taxon>Bacillati</taxon>
        <taxon>Bacillota</taxon>
        <taxon>Clostridia</taxon>
        <taxon>Peptostreptococcales</taxon>
        <taxon>Anaerovoracaceae</taxon>
        <taxon>Anoxybacterium</taxon>
    </lineage>
</organism>
<protein>
    <submittedName>
        <fullName evidence="1">Histidine kinase</fullName>
    </submittedName>
</protein>
<evidence type="ECO:0000313" key="1">
    <source>
        <dbReference type="EMBL" id="QOX64064.1"/>
    </source>
</evidence>
<evidence type="ECO:0000313" key="2">
    <source>
        <dbReference type="Proteomes" id="UP000594014"/>
    </source>
</evidence>
<dbReference type="EMBL" id="CP042469">
    <property type="protein sequence ID" value="QOX64064.1"/>
    <property type="molecule type" value="Genomic_DNA"/>
</dbReference>
<name>A0ACD1ACR1_9FIRM</name>
<dbReference type="Proteomes" id="UP000594014">
    <property type="component" value="Chromosome"/>
</dbReference>
<accession>A0ACD1ACR1</accession>
<keyword evidence="1" id="KW-0418">Kinase</keyword>
<keyword evidence="1" id="KW-0808">Transferase</keyword>
<keyword evidence="2" id="KW-1185">Reference proteome</keyword>
<reference evidence="1" key="1">
    <citation type="submission" date="2019-08" db="EMBL/GenBank/DDBJ databases">
        <title>Genome sequence of Clostridiales bacterium MT110.</title>
        <authorList>
            <person name="Cao J."/>
        </authorList>
    </citation>
    <scope>NUCLEOTIDE SEQUENCE</scope>
    <source>
        <strain evidence="1">MT110</strain>
    </source>
</reference>
<gene>
    <name evidence="1" type="ORF">FRZ06_12325</name>
</gene>